<dbReference type="PROSITE" id="PS51688">
    <property type="entry name" value="ICA"/>
    <property type="match status" value="1"/>
</dbReference>
<evidence type="ECO:0000313" key="2">
    <source>
        <dbReference type="EMBL" id="KAE9201158.1"/>
    </source>
</evidence>
<dbReference type="Pfam" id="PF13884">
    <property type="entry name" value="Peptidase_S74"/>
    <property type="match status" value="1"/>
</dbReference>
<reference evidence="2 3" key="1">
    <citation type="submission" date="2018-09" db="EMBL/GenBank/DDBJ databases">
        <title>Genomic investigation of the strawberry pathogen Phytophthora fragariae indicates pathogenicity is determined by transcriptional variation in three key races.</title>
        <authorList>
            <person name="Adams T.M."/>
            <person name="Armitage A.D."/>
            <person name="Sobczyk M.K."/>
            <person name="Bates H.J."/>
            <person name="Dunwell J.M."/>
            <person name="Nellist C.F."/>
            <person name="Harrison R.J."/>
        </authorList>
    </citation>
    <scope>NUCLEOTIDE SEQUENCE [LARGE SCALE GENOMIC DNA]</scope>
    <source>
        <strain evidence="2 3">BC-23</strain>
    </source>
</reference>
<dbReference type="Proteomes" id="UP000476176">
    <property type="component" value="Unassembled WGS sequence"/>
</dbReference>
<accession>A0A6G0NBI7</accession>
<proteinExistence type="predicted"/>
<dbReference type="EMBL" id="QXGC01001525">
    <property type="protein sequence ID" value="KAE9201158.1"/>
    <property type="molecule type" value="Genomic_DNA"/>
</dbReference>
<comment type="caution">
    <text evidence="2">The sequence shown here is derived from an EMBL/GenBank/DDBJ whole genome shotgun (WGS) entry which is preliminary data.</text>
</comment>
<name>A0A6G0NBI7_9STRA</name>
<dbReference type="AlphaFoldDB" id="A0A6G0NBI7"/>
<gene>
    <name evidence="2" type="ORF">PF004_g18791</name>
</gene>
<sequence length="574" mass="61241">MTQLSVSSNGSSGRIALFTMPSLSITCNITIRKSTTADQYARISYNYDRGNTNNNYISLGHNSVSTLIVSNAGFVGIKQTVPSCELDIYGSQNIQGDLTFTGANRTLSGLTTLSMSGTPASTSSSTGAIQCLGGAYFGASSKINSNLLANGLALPLGSSGTQSTTNGNIQWWGSTLNTQQVNLYRSSDTSGDTATAVSQNGASATSQSLFQIDWKQSPVSVMNSQTIKHMLDFGFSRNYKSGYPYFLTLATSTDAFCINTLGATANPPKGCLYLVSGSGTTAPDNIDKVLFNTDTPYTNGSYGTAGFTCNGNMFIKSNNSFNDGTSSWNMPLCMSNVNVTSELLFAFQMNNGAASTSTNSIVMGTVSVNDFRMMTNNSTRMITTSTGRVGIGTNTPFYGLHCTSTVSMTIDAGASGVAYFRTSGGLVSTVGPISSVAVGSCCSGALVASTGVYCWSDQRLKKDFTRSGFVVCDKMLSIEPLLFRYKTDDDSVPLQLGYRAQDLLKAGLPHCITFHKSDGLEVEGPEIDVEGISYSIEYSKMACLLHKLFLRQQKEIEELKLELHELKAVISKHT</sequence>
<organism evidence="2 3">
    <name type="scientific">Phytophthora fragariae</name>
    <dbReference type="NCBI Taxonomy" id="53985"/>
    <lineage>
        <taxon>Eukaryota</taxon>
        <taxon>Sar</taxon>
        <taxon>Stramenopiles</taxon>
        <taxon>Oomycota</taxon>
        <taxon>Peronosporomycetes</taxon>
        <taxon>Peronosporales</taxon>
        <taxon>Peronosporaceae</taxon>
        <taxon>Phytophthora</taxon>
    </lineage>
</organism>
<protein>
    <recommendedName>
        <fullName evidence="1">Peptidase S74 domain-containing protein</fullName>
    </recommendedName>
</protein>
<feature type="domain" description="Peptidase S74" evidence="1">
    <location>
        <begin position="456"/>
        <end position="563"/>
    </location>
</feature>
<evidence type="ECO:0000313" key="3">
    <source>
        <dbReference type="Proteomes" id="UP000476176"/>
    </source>
</evidence>
<dbReference type="InterPro" id="IPR030392">
    <property type="entry name" value="S74_ICA"/>
</dbReference>
<evidence type="ECO:0000259" key="1">
    <source>
        <dbReference type="PROSITE" id="PS51688"/>
    </source>
</evidence>